<dbReference type="HOGENOM" id="CLU_1185406_0_0_1"/>
<evidence type="ECO:0000313" key="2">
    <source>
        <dbReference type="EMBL" id="KIM90318.1"/>
    </source>
</evidence>
<dbReference type="InterPro" id="IPR041653">
    <property type="entry name" value="Importin_rep_4"/>
</dbReference>
<dbReference type="InterPro" id="IPR011989">
    <property type="entry name" value="ARM-like"/>
</dbReference>
<dbReference type="Gene3D" id="1.25.10.10">
    <property type="entry name" value="Leucine-rich Repeat Variant"/>
    <property type="match status" value="1"/>
</dbReference>
<dbReference type="Proteomes" id="UP000054166">
    <property type="component" value="Unassembled WGS sequence"/>
</dbReference>
<dbReference type="OrthoDB" id="543373at2759"/>
<protein>
    <submittedName>
        <fullName evidence="2">Uncharacterized protein</fullName>
    </submittedName>
</protein>
<evidence type="ECO:0000256" key="1">
    <source>
        <dbReference type="SAM" id="MobiDB-lite"/>
    </source>
</evidence>
<proteinExistence type="predicted"/>
<dbReference type="AlphaFoldDB" id="A0A0C3BUU1"/>
<feature type="region of interest" description="Disordered" evidence="1">
    <location>
        <begin position="1"/>
        <end position="38"/>
    </location>
</feature>
<evidence type="ECO:0000313" key="3">
    <source>
        <dbReference type="Proteomes" id="UP000054166"/>
    </source>
</evidence>
<dbReference type="GO" id="GO:0005634">
    <property type="term" value="C:nucleus"/>
    <property type="evidence" value="ECO:0007669"/>
    <property type="project" value="UniProtKB-SubCell"/>
</dbReference>
<dbReference type="STRING" id="765440.A0A0C3BUU1"/>
<name>A0A0C3BUU1_PILCF</name>
<reference evidence="2 3" key="1">
    <citation type="submission" date="2014-04" db="EMBL/GenBank/DDBJ databases">
        <authorList>
            <consortium name="DOE Joint Genome Institute"/>
            <person name="Kuo A."/>
            <person name="Tarkka M."/>
            <person name="Buscot F."/>
            <person name="Kohler A."/>
            <person name="Nagy L.G."/>
            <person name="Floudas D."/>
            <person name="Copeland A."/>
            <person name="Barry K.W."/>
            <person name="Cichocki N."/>
            <person name="Veneault-Fourrey C."/>
            <person name="LaButti K."/>
            <person name="Lindquist E.A."/>
            <person name="Lipzen A."/>
            <person name="Lundell T."/>
            <person name="Morin E."/>
            <person name="Murat C."/>
            <person name="Sun H."/>
            <person name="Tunlid A."/>
            <person name="Henrissat B."/>
            <person name="Grigoriev I.V."/>
            <person name="Hibbett D.S."/>
            <person name="Martin F."/>
            <person name="Nordberg H.P."/>
            <person name="Cantor M.N."/>
            <person name="Hua S.X."/>
        </authorList>
    </citation>
    <scope>NUCLEOTIDE SEQUENCE [LARGE SCALE GENOMIC DNA]</scope>
    <source>
        <strain evidence="2 3">F 1598</strain>
    </source>
</reference>
<keyword evidence="3" id="KW-1185">Reference proteome</keyword>
<dbReference type="Pfam" id="PF18808">
    <property type="entry name" value="Importin_rep_4"/>
    <property type="match status" value="1"/>
</dbReference>
<accession>A0A0C3BUU1</accession>
<sequence length="234" mass="25989">MTQSQDSNFGPGESAFTVFAESSPSSISSQRPTPTVAKRYPHTAGGGASLSFFLQLGGSTFVASRDDAEEDRVAMDEEKEDLRKVAVEFVISLSEVQPAMVRKVDGWTAAIVRGCLDNLEVRSEADDPTDSTSPHIYEQSIDRRACALRDNAVLPLAFQYTPTQERACLRMSEVIELVWRMFNDSYPRVPYAACQTAVYEHGVSARASNDTLSFRIWTRLSLNVFAINIWLVYA</sequence>
<reference evidence="3" key="2">
    <citation type="submission" date="2015-01" db="EMBL/GenBank/DDBJ databases">
        <title>Evolutionary Origins and Diversification of the Mycorrhizal Mutualists.</title>
        <authorList>
            <consortium name="DOE Joint Genome Institute"/>
            <consortium name="Mycorrhizal Genomics Consortium"/>
            <person name="Kohler A."/>
            <person name="Kuo A."/>
            <person name="Nagy L.G."/>
            <person name="Floudas D."/>
            <person name="Copeland A."/>
            <person name="Barry K.W."/>
            <person name="Cichocki N."/>
            <person name="Veneault-Fourrey C."/>
            <person name="LaButti K."/>
            <person name="Lindquist E.A."/>
            <person name="Lipzen A."/>
            <person name="Lundell T."/>
            <person name="Morin E."/>
            <person name="Murat C."/>
            <person name="Riley R."/>
            <person name="Ohm R."/>
            <person name="Sun H."/>
            <person name="Tunlid A."/>
            <person name="Henrissat B."/>
            <person name="Grigoriev I.V."/>
            <person name="Hibbett D.S."/>
            <person name="Martin F."/>
        </authorList>
    </citation>
    <scope>NUCLEOTIDE SEQUENCE [LARGE SCALE GENOMIC DNA]</scope>
    <source>
        <strain evidence="3">F 1598</strain>
    </source>
</reference>
<organism evidence="2 3">
    <name type="scientific">Piloderma croceum (strain F 1598)</name>
    <dbReference type="NCBI Taxonomy" id="765440"/>
    <lineage>
        <taxon>Eukaryota</taxon>
        <taxon>Fungi</taxon>
        <taxon>Dikarya</taxon>
        <taxon>Basidiomycota</taxon>
        <taxon>Agaricomycotina</taxon>
        <taxon>Agaricomycetes</taxon>
        <taxon>Agaricomycetidae</taxon>
        <taxon>Atheliales</taxon>
        <taxon>Atheliaceae</taxon>
        <taxon>Piloderma</taxon>
    </lineage>
</organism>
<dbReference type="InParanoid" id="A0A0C3BUU1"/>
<dbReference type="EMBL" id="KN832973">
    <property type="protein sequence ID" value="KIM90318.1"/>
    <property type="molecule type" value="Genomic_DNA"/>
</dbReference>
<gene>
    <name evidence="2" type="ORF">PILCRDRAFT_84381</name>
</gene>